<evidence type="ECO:0000313" key="3">
    <source>
        <dbReference type="Proteomes" id="UP000295681"/>
    </source>
</evidence>
<evidence type="ECO:0000256" key="1">
    <source>
        <dbReference type="SAM" id="Coils"/>
    </source>
</evidence>
<protein>
    <recommendedName>
        <fullName evidence="4">Phage minor structural protein GP20</fullName>
    </recommendedName>
</protein>
<keyword evidence="3" id="KW-1185">Reference proteome</keyword>
<comment type="caution">
    <text evidence="2">The sequence shown here is derived from an EMBL/GenBank/DDBJ whole genome shotgun (WGS) entry which is preliminary data.</text>
</comment>
<dbReference type="Pfam" id="PF06810">
    <property type="entry name" value="Phage_scaffold"/>
    <property type="match status" value="1"/>
</dbReference>
<dbReference type="Proteomes" id="UP000295681">
    <property type="component" value="Unassembled WGS sequence"/>
</dbReference>
<evidence type="ECO:0000313" key="2">
    <source>
        <dbReference type="EMBL" id="TDG68064.1"/>
    </source>
</evidence>
<dbReference type="STRING" id="907931.GCA_000165675_00980"/>
<organism evidence="2 3">
    <name type="scientific">Leuconostoc fallax</name>
    <dbReference type="NCBI Taxonomy" id="1251"/>
    <lineage>
        <taxon>Bacteria</taxon>
        <taxon>Bacillati</taxon>
        <taxon>Bacillota</taxon>
        <taxon>Bacilli</taxon>
        <taxon>Lactobacillales</taxon>
        <taxon>Lactobacillaceae</taxon>
        <taxon>Leuconostoc</taxon>
    </lineage>
</organism>
<reference evidence="2 3" key="1">
    <citation type="journal article" date="2019" name="Appl. Microbiol. Biotechnol.">
        <title>Uncovering carbohydrate metabolism through a genotype-phenotype association study of 56 lactic acid bacteria genomes.</title>
        <authorList>
            <person name="Buron-Moles G."/>
            <person name="Chailyan A."/>
            <person name="Dolejs I."/>
            <person name="Forster J."/>
            <person name="Miks M.H."/>
        </authorList>
    </citation>
    <scope>NUCLEOTIDE SEQUENCE [LARGE SCALE GENOMIC DNA]</scope>
    <source>
        <strain evidence="2 3">ATCC 700006</strain>
    </source>
</reference>
<sequence length="191" mass="21156">MKREQLIKLGLSEDQVNGVMKIHGQDTESLKDAVALQDKVNELTTERDGFKAQIKQRDKDMAELKKMVGDNADYKEKYDELKSKYSDDTQNLQSSIDSLKLDTAIAQALTGSKARNNDDLMRFIDKSELKLNDKGEVEGLSNKIEAIQKDKPYLFDLGKTDSGYKPAGGDPANQDATDAFISAMGGTVNTQ</sequence>
<name>A0A4R5N988_9LACO</name>
<gene>
    <name evidence="2" type="ORF">C5L23_000370</name>
</gene>
<accession>A0A4R5N988</accession>
<dbReference type="InterPro" id="IPR009636">
    <property type="entry name" value="SCAF"/>
</dbReference>
<dbReference type="RefSeq" id="WP_010007810.1">
    <property type="nucleotide sequence ID" value="NZ_PUFI01000014.1"/>
</dbReference>
<evidence type="ECO:0008006" key="4">
    <source>
        <dbReference type="Google" id="ProtNLM"/>
    </source>
</evidence>
<feature type="coiled-coil region" evidence="1">
    <location>
        <begin position="33"/>
        <end position="91"/>
    </location>
</feature>
<keyword evidence="1" id="KW-0175">Coiled coil</keyword>
<dbReference type="AlphaFoldDB" id="A0A4R5N988"/>
<proteinExistence type="predicted"/>
<dbReference type="EMBL" id="PUFI01000014">
    <property type="protein sequence ID" value="TDG68064.1"/>
    <property type="molecule type" value="Genomic_DNA"/>
</dbReference>